<organism evidence="4">
    <name type="scientific">Echinostoma caproni</name>
    <dbReference type="NCBI Taxonomy" id="27848"/>
    <lineage>
        <taxon>Eukaryota</taxon>
        <taxon>Metazoa</taxon>
        <taxon>Spiralia</taxon>
        <taxon>Lophotrochozoa</taxon>
        <taxon>Platyhelminthes</taxon>
        <taxon>Trematoda</taxon>
        <taxon>Digenea</taxon>
        <taxon>Plagiorchiida</taxon>
        <taxon>Echinostomata</taxon>
        <taxon>Echinostomatoidea</taxon>
        <taxon>Echinostomatidae</taxon>
        <taxon>Echinostoma</taxon>
    </lineage>
</organism>
<dbReference type="EMBL" id="UZAN01043425">
    <property type="protein sequence ID" value="VDP78337.1"/>
    <property type="molecule type" value="Genomic_DNA"/>
</dbReference>
<reference evidence="4" key="1">
    <citation type="submission" date="2016-06" db="UniProtKB">
        <authorList>
            <consortium name="WormBaseParasite"/>
        </authorList>
    </citation>
    <scope>IDENTIFICATION</scope>
</reference>
<sequence>MSVAAGFPISPADISHPLYSDPSFACTIGQLLDDEKSTLETLTETDHSDRAATVALLRLAWAICLRRTVHLRHELSRRDQNQLTRSPTTSPIPGQMGGSGTDNRNAVDDNSYGVDEDEELQAAIAIESGGLEFLRKRLMQVNGFDREVREKLYSMCFSS</sequence>
<evidence type="ECO:0000256" key="1">
    <source>
        <dbReference type="SAM" id="MobiDB-lite"/>
    </source>
</evidence>
<evidence type="ECO:0000313" key="2">
    <source>
        <dbReference type="EMBL" id="VDP78337.1"/>
    </source>
</evidence>
<gene>
    <name evidence="2" type="ORF">ECPE_LOCUS6423</name>
</gene>
<accession>A0A183AHI8</accession>
<name>A0A183AHI8_9TREM</name>
<feature type="region of interest" description="Disordered" evidence="1">
    <location>
        <begin position="78"/>
        <end position="111"/>
    </location>
</feature>
<reference evidence="2 3" key="2">
    <citation type="submission" date="2018-11" db="EMBL/GenBank/DDBJ databases">
        <authorList>
            <consortium name="Pathogen Informatics"/>
        </authorList>
    </citation>
    <scope>NUCLEOTIDE SEQUENCE [LARGE SCALE GENOMIC DNA]</scope>
    <source>
        <strain evidence="2 3">Egypt</strain>
    </source>
</reference>
<keyword evidence="3" id="KW-1185">Reference proteome</keyword>
<proteinExistence type="predicted"/>
<feature type="compositionally biased region" description="Polar residues" evidence="1">
    <location>
        <begin position="81"/>
        <end position="92"/>
    </location>
</feature>
<dbReference type="Proteomes" id="UP000272942">
    <property type="component" value="Unassembled WGS sequence"/>
</dbReference>
<protein>
    <submittedName>
        <fullName evidence="4">Smoothelin domain-containing protein</fullName>
    </submittedName>
</protein>
<dbReference type="WBParaSite" id="ECPE_0000643601-mRNA-1">
    <property type="protein sequence ID" value="ECPE_0000643601-mRNA-1"/>
    <property type="gene ID" value="ECPE_0000643601"/>
</dbReference>
<dbReference type="AlphaFoldDB" id="A0A183AHI8"/>
<evidence type="ECO:0000313" key="4">
    <source>
        <dbReference type="WBParaSite" id="ECPE_0000643601-mRNA-1"/>
    </source>
</evidence>
<evidence type="ECO:0000313" key="3">
    <source>
        <dbReference type="Proteomes" id="UP000272942"/>
    </source>
</evidence>